<gene>
    <name evidence="1" type="ORF">A3A87_02605</name>
</gene>
<dbReference type="Proteomes" id="UP000179037">
    <property type="component" value="Unassembled WGS sequence"/>
</dbReference>
<proteinExistence type="predicted"/>
<reference evidence="1 2" key="1">
    <citation type="journal article" date="2016" name="Nat. Commun.">
        <title>Thousands of microbial genomes shed light on interconnected biogeochemical processes in an aquifer system.</title>
        <authorList>
            <person name="Anantharaman K."/>
            <person name="Brown C.T."/>
            <person name="Hug L.A."/>
            <person name="Sharon I."/>
            <person name="Castelle C.J."/>
            <person name="Probst A.J."/>
            <person name="Thomas B.C."/>
            <person name="Singh A."/>
            <person name="Wilkins M.J."/>
            <person name="Karaoz U."/>
            <person name="Brodie E.L."/>
            <person name="Williams K.H."/>
            <person name="Hubbard S.S."/>
            <person name="Banfield J.F."/>
        </authorList>
    </citation>
    <scope>NUCLEOTIDE SEQUENCE [LARGE SCALE GENOMIC DNA]</scope>
</reference>
<name>A0A1F6U608_9PROT</name>
<protein>
    <submittedName>
        <fullName evidence="1">Uncharacterized protein</fullName>
    </submittedName>
</protein>
<comment type="caution">
    <text evidence="1">The sequence shown here is derived from an EMBL/GenBank/DDBJ whole genome shotgun (WGS) entry which is preliminary data.</text>
</comment>
<evidence type="ECO:0000313" key="1">
    <source>
        <dbReference type="EMBL" id="OGI52791.1"/>
    </source>
</evidence>
<accession>A0A1F6U608</accession>
<dbReference type="EMBL" id="MFTC01000007">
    <property type="protein sequence ID" value="OGI52791.1"/>
    <property type="molecule type" value="Genomic_DNA"/>
</dbReference>
<dbReference type="STRING" id="1817768.A3A87_02605"/>
<evidence type="ECO:0000313" key="2">
    <source>
        <dbReference type="Proteomes" id="UP000179037"/>
    </source>
</evidence>
<sequence>MKTTTAKATAVRPVVEVITSERTLEGGGFDERHSWRSPLRGALRTSNLHPSLRNRHVPVPLLAPGEIVPLEDRALRAAGRRTGKPIC</sequence>
<dbReference type="AlphaFoldDB" id="A0A1F6U608"/>
<organism evidence="1 2">
    <name type="scientific">Candidatus Muproteobacteria bacterium RIFCSPLOWO2_01_FULL_60_18</name>
    <dbReference type="NCBI Taxonomy" id="1817768"/>
    <lineage>
        <taxon>Bacteria</taxon>
        <taxon>Pseudomonadati</taxon>
        <taxon>Pseudomonadota</taxon>
        <taxon>Candidatus Muproteobacteria</taxon>
    </lineage>
</organism>